<name>A0A068VLG0_COFCA</name>
<reference evidence="2" key="1">
    <citation type="journal article" date="2014" name="Science">
        <title>The coffee genome provides insight into the convergent evolution of caffeine biosynthesis.</title>
        <authorList>
            <person name="Denoeud F."/>
            <person name="Carretero-Paulet L."/>
            <person name="Dereeper A."/>
            <person name="Droc G."/>
            <person name="Guyot R."/>
            <person name="Pietrella M."/>
            <person name="Zheng C."/>
            <person name="Alberti A."/>
            <person name="Anthony F."/>
            <person name="Aprea G."/>
            <person name="Aury J.M."/>
            <person name="Bento P."/>
            <person name="Bernard M."/>
            <person name="Bocs S."/>
            <person name="Campa C."/>
            <person name="Cenci A."/>
            <person name="Combes M.C."/>
            <person name="Crouzillat D."/>
            <person name="Da Silva C."/>
            <person name="Daddiego L."/>
            <person name="De Bellis F."/>
            <person name="Dussert S."/>
            <person name="Garsmeur O."/>
            <person name="Gayraud T."/>
            <person name="Guignon V."/>
            <person name="Jahn K."/>
            <person name="Jamilloux V."/>
            <person name="Joet T."/>
            <person name="Labadie K."/>
            <person name="Lan T."/>
            <person name="Leclercq J."/>
            <person name="Lepelley M."/>
            <person name="Leroy T."/>
            <person name="Li L.T."/>
            <person name="Librado P."/>
            <person name="Lopez L."/>
            <person name="Munoz A."/>
            <person name="Noel B."/>
            <person name="Pallavicini A."/>
            <person name="Perrotta G."/>
            <person name="Poncet V."/>
            <person name="Pot D."/>
            <person name="Priyono X."/>
            <person name="Rigoreau M."/>
            <person name="Rouard M."/>
            <person name="Rozas J."/>
            <person name="Tranchant-Dubreuil C."/>
            <person name="VanBuren R."/>
            <person name="Zhang Q."/>
            <person name="Andrade A.C."/>
            <person name="Argout X."/>
            <person name="Bertrand B."/>
            <person name="de Kochko A."/>
            <person name="Graziosi G."/>
            <person name="Henry R.J."/>
            <person name="Jayarama X."/>
            <person name="Ming R."/>
            <person name="Nagai C."/>
            <person name="Rounsley S."/>
            <person name="Sankoff D."/>
            <person name="Giuliano G."/>
            <person name="Albert V.A."/>
            <person name="Wincker P."/>
            <person name="Lashermes P."/>
        </authorList>
    </citation>
    <scope>NUCLEOTIDE SEQUENCE [LARGE SCALE GENOMIC DNA]</scope>
    <source>
        <strain evidence="2">cv. DH200-94</strain>
    </source>
</reference>
<dbReference type="Proteomes" id="UP000295252">
    <property type="component" value="Unassembled WGS sequence"/>
</dbReference>
<proteinExistence type="predicted"/>
<dbReference type="InParanoid" id="A0A068VLG0"/>
<gene>
    <name evidence="1" type="ORF">GSCOC_T00004695001</name>
</gene>
<evidence type="ECO:0000313" key="1">
    <source>
        <dbReference type="EMBL" id="CDP21442.1"/>
    </source>
</evidence>
<accession>A0A068VLG0</accession>
<organism evidence="1 2">
    <name type="scientific">Coffea canephora</name>
    <name type="common">Robusta coffee</name>
    <dbReference type="NCBI Taxonomy" id="49390"/>
    <lineage>
        <taxon>Eukaryota</taxon>
        <taxon>Viridiplantae</taxon>
        <taxon>Streptophyta</taxon>
        <taxon>Embryophyta</taxon>
        <taxon>Tracheophyta</taxon>
        <taxon>Spermatophyta</taxon>
        <taxon>Magnoliopsida</taxon>
        <taxon>eudicotyledons</taxon>
        <taxon>Gunneridae</taxon>
        <taxon>Pentapetalae</taxon>
        <taxon>asterids</taxon>
        <taxon>lamiids</taxon>
        <taxon>Gentianales</taxon>
        <taxon>Rubiaceae</taxon>
        <taxon>Ixoroideae</taxon>
        <taxon>Gardenieae complex</taxon>
        <taxon>Bertiereae - Coffeeae clade</taxon>
        <taxon>Coffeeae</taxon>
        <taxon>Coffea</taxon>
    </lineage>
</organism>
<protein>
    <submittedName>
        <fullName evidence="1">DH200=94 genomic scaffold, scaffold_4137</fullName>
    </submittedName>
</protein>
<dbReference type="AlphaFoldDB" id="A0A068VLG0"/>
<dbReference type="EMBL" id="HG743221">
    <property type="protein sequence ID" value="CDP21442.1"/>
    <property type="molecule type" value="Genomic_DNA"/>
</dbReference>
<sequence>MWFGNDSTQLTRSTGELVQVCLSHNLFRKQSTCFLDKEHQRSRVVLMRMSGGRSYFHLSVRF</sequence>
<evidence type="ECO:0000313" key="2">
    <source>
        <dbReference type="Proteomes" id="UP000295252"/>
    </source>
</evidence>
<dbReference type="Gramene" id="CDP21442">
    <property type="protein sequence ID" value="CDP21442"/>
    <property type="gene ID" value="GSCOC_T00004695001"/>
</dbReference>
<keyword evidence="2" id="KW-1185">Reference proteome</keyword>